<reference evidence="2 3" key="2">
    <citation type="journal article" date="2020" name="Microbiol. Resour. Announc.">
        <title>Antarctic desert soil bacteria exhibit high novel natural product potential, evaluated through long-read genome sequencing and comparative genomics.</title>
        <authorList>
            <person name="Benaud N."/>
            <person name="Edwards R.J."/>
            <person name="Amos T.G."/>
            <person name="D'Agostino P.M."/>
            <person name="Gutierrez-Chavez C."/>
            <person name="Montgomery K."/>
            <person name="Nicetic I."/>
            <person name="Ferrari B.C."/>
        </authorList>
    </citation>
    <scope>NUCLEOTIDE SEQUENCE [LARGE SCALE GENOMIC DNA]</scope>
    <source>
        <strain evidence="2 3">SPB151</strain>
    </source>
</reference>
<evidence type="ECO:0000313" key="3">
    <source>
        <dbReference type="Proteomes" id="UP000515563"/>
    </source>
</evidence>
<evidence type="ECO:0000256" key="1">
    <source>
        <dbReference type="SAM" id="MobiDB-lite"/>
    </source>
</evidence>
<protein>
    <submittedName>
        <fullName evidence="2">Uncharacterized protein</fullName>
    </submittedName>
</protein>
<dbReference type="Proteomes" id="UP000515563">
    <property type="component" value="Chromosome"/>
</dbReference>
<dbReference type="EMBL" id="CP043661">
    <property type="protein sequence ID" value="QNE17577.1"/>
    <property type="molecule type" value="Genomic_DNA"/>
</dbReference>
<dbReference type="AlphaFoldDB" id="A0A7G6WUB2"/>
<dbReference type="KEGG" id="kqi:F1D05_06225"/>
<sequence length="350" mass="37780">MADGDRLVPRDSALYREFARLHQMAHEARSTGVNRWSGDLYATSDGLWGGFDPKTGSIRLSQDLVLRHLTGKSADREQGKQAEALATVLHESTHSAMETDAPGQPNAVRSQHSKGIMEGVAELRTTTDFDAFADAAGYTGIALPGPQYPGPHAAVDNLITQAAGPVVSRQALIDKMAQGPGVMHFDQLADGVLRNRLAHVVPNRVDDQLAVRAALIQTMMHPHWPTLPHRSADAGELVAKDIRPGLNAKVDEIRHHYQVKPQQPFPADSPNQYAVRLAAEDSTRAEQSTAPSEPDPRQVTTSRFLTGQAPAAHATRPSPYLGNGARGAGIPAGRSIDRPTRTNTPDRGRD</sequence>
<reference evidence="3" key="1">
    <citation type="submission" date="2019-09" db="EMBL/GenBank/DDBJ databases">
        <title>Antimicrobial potential of Antarctic Bacteria.</title>
        <authorList>
            <person name="Benaud N."/>
            <person name="Edwards R.J."/>
            <person name="Ferrari B.C."/>
        </authorList>
    </citation>
    <scope>NUCLEOTIDE SEQUENCE [LARGE SCALE GENOMIC DNA]</scope>
    <source>
        <strain evidence="3">SPB151</strain>
    </source>
</reference>
<evidence type="ECO:0000313" key="2">
    <source>
        <dbReference type="EMBL" id="QNE17577.1"/>
    </source>
</evidence>
<organism evidence="2 3">
    <name type="scientific">Kribbella qitaiheensis</name>
    <dbReference type="NCBI Taxonomy" id="1544730"/>
    <lineage>
        <taxon>Bacteria</taxon>
        <taxon>Bacillati</taxon>
        <taxon>Actinomycetota</taxon>
        <taxon>Actinomycetes</taxon>
        <taxon>Propionibacteriales</taxon>
        <taxon>Kribbellaceae</taxon>
        <taxon>Kribbella</taxon>
    </lineage>
</organism>
<name>A0A7G6WUB2_9ACTN</name>
<feature type="compositionally biased region" description="Basic and acidic residues" evidence="1">
    <location>
        <begin position="335"/>
        <end position="350"/>
    </location>
</feature>
<accession>A0A7G6WUB2</accession>
<feature type="region of interest" description="Disordered" evidence="1">
    <location>
        <begin position="279"/>
        <end position="350"/>
    </location>
</feature>
<keyword evidence="3" id="KW-1185">Reference proteome</keyword>
<dbReference type="RefSeq" id="WP_185446403.1">
    <property type="nucleotide sequence ID" value="NZ_CP043661.1"/>
</dbReference>
<gene>
    <name evidence="2" type="ORF">F1D05_06225</name>
</gene>
<proteinExistence type="predicted"/>